<evidence type="ECO:0000313" key="10">
    <source>
        <dbReference type="EMBL" id="QGU88513.1"/>
    </source>
</evidence>
<keyword evidence="10" id="KW-0282">Flagellum</keyword>
<dbReference type="PANTHER" id="PTHR30033">
    <property type="entry name" value="FLAGELLAR HOOK-ASSOCIATED PROTEIN 1"/>
    <property type="match status" value="1"/>
</dbReference>
<dbReference type="PRINTS" id="PR01005">
    <property type="entry name" value="FLGHOOKAP1"/>
</dbReference>
<sequence>MNSLFNIGYSGIRAAQTQLNVTALNTANLATPGYTRQRVEQIATGPAGPLKFDSGSGVEVTHIRRMADQFLTGQLWRANSEGNFYATTQNYLGQLETMMGSESTGVSEGLDNLFAALSGATERPESQAMRQNVLSSAQMLSTRLNQLQSFISQQHNDIRSQQQNSIGSVNVLSSSLADYNKKIVESEALGGDTSILRDQRDELVKQLSGFMDVRINETTEGSYTVTLKSGQPLVSGNTAGKLMMEESGSSMTLSFSNSSFPVEMACGGAIGGMYHYQTDTLNGMETGLQGVAKSLAGAFNEQQAAGFDLHGQPGKPLFEFDAENPHAVLKVADISWDELAFSGLKDASGNSDNLKKLVEISSKKMDIPGMGTTTLSNASATLVDTVAIHSRDNQAALSSASTLLNQAENDRSNYSSVSEDEEAMNLIVYTKAYQSNMKVISTGDRLFSDLLALF</sequence>
<keyword evidence="5 7" id="KW-0964">Secreted</keyword>
<feature type="domain" description="Flagellar hook-associated protein FlgK helical" evidence="9">
    <location>
        <begin position="92"/>
        <end position="318"/>
    </location>
</feature>
<dbReference type="PANTHER" id="PTHR30033:SF1">
    <property type="entry name" value="FLAGELLAR HOOK-ASSOCIATED PROTEIN 1"/>
    <property type="match status" value="1"/>
</dbReference>
<dbReference type="RefSeq" id="WP_156287787.1">
    <property type="nucleotide sequence ID" value="NZ_CP046509.1"/>
</dbReference>
<dbReference type="GO" id="GO:0044780">
    <property type="term" value="P:bacterial-type flagellum assembly"/>
    <property type="evidence" value="ECO:0007669"/>
    <property type="project" value="InterPro"/>
</dbReference>
<gene>
    <name evidence="7 10" type="primary">flgK</name>
    <name evidence="10" type="ORF">GN242_15380</name>
</gene>
<evidence type="ECO:0000256" key="5">
    <source>
        <dbReference type="ARBA" id="ARBA00022525"/>
    </source>
</evidence>
<evidence type="ECO:0000256" key="1">
    <source>
        <dbReference type="ARBA" id="ARBA00004365"/>
    </source>
</evidence>
<evidence type="ECO:0000256" key="2">
    <source>
        <dbReference type="ARBA" id="ARBA00004613"/>
    </source>
</evidence>
<dbReference type="Proteomes" id="UP000424752">
    <property type="component" value="Chromosome"/>
</dbReference>
<keyword evidence="10" id="KW-0969">Cilium</keyword>
<evidence type="ECO:0000259" key="9">
    <source>
        <dbReference type="Pfam" id="PF22638"/>
    </source>
</evidence>
<keyword evidence="10" id="KW-0966">Cell projection</keyword>
<evidence type="ECO:0000256" key="7">
    <source>
        <dbReference type="RuleBase" id="RU362065"/>
    </source>
</evidence>
<dbReference type="Pfam" id="PF22638">
    <property type="entry name" value="FlgK_D1"/>
    <property type="match status" value="1"/>
</dbReference>
<dbReference type="EMBL" id="CP046509">
    <property type="protein sequence ID" value="QGU88513.1"/>
    <property type="molecule type" value="Genomic_DNA"/>
</dbReference>
<dbReference type="GO" id="GO:0009424">
    <property type="term" value="C:bacterial-type flagellum hook"/>
    <property type="evidence" value="ECO:0007669"/>
    <property type="project" value="UniProtKB-UniRule"/>
</dbReference>
<protein>
    <recommendedName>
        <fullName evidence="4 7">Flagellar hook-associated protein 1</fullName>
        <shortName evidence="7">HAP1</shortName>
    </recommendedName>
</protein>
<proteinExistence type="inferred from homology"/>
<evidence type="ECO:0000259" key="8">
    <source>
        <dbReference type="Pfam" id="PF06429"/>
    </source>
</evidence>
<keyword evidence="6 7" id="KW-0975">Bacterial flagellum</keyword>
<comment type="subcellular location">
    <subcellularLocation>
        <location evidence="1 7">Bacterial flagellum</location>
    </subcellularLocation>
    <subcellularLocation>
        <location evidence="2 7">Secreted</location>
    </subcellularLocation>
</comment>
<organism evidence="10 11">
    <name type="scientific">Erwinia sorbitola</name>
    <dbReference type="NCBI Taxonomy" id="2681984"/>
    <lineage>
        <taxon>Bacteria</taxon>
        <taxon>Pseudomonadati</taxon>
        <taxon>Pseudomonadota</taxon>
        <taxon>Gammaproteobacteria</taxon>
        <taxon>Enterobacterales</taxon>
        <taxon>Erwiniaceae</taxon>
        <taxon>Erwinia</taxon>
    </lineage>
</organism>
<evidence type="ECO:0000256" key="6">
    <source>
        <dbReference type="ARBA" id="ARBA00023143"/>
    </source>
</evidence>
<feature type="domain" description="Flagellar basal-body/hook protein C-terminal" evidence="8">
    <location>
        <begin position="414"/>
        <end position="452"/>
    </location>
</feature>
<dbReference type="SUPFAM" id="SSF64518">
    <property type="entry name" value="Phase 1 flagellin"/>
    <property type="match status" value="1"/>
</dbReference>
<accession>A0A6I6EW01</accession>
<evidence type="ECO:0000313" key="11">
    <source>
        <dbReference type="Proteomes" id="UP000424752"/>
    </source>
</evidence>
<dbReference type="GO" id="GO:0005576">
    <property type="term" value="C:extracellular region"/>
    <property type="evidence" value="ECO:0007669"/>
    <property type="project" value="UniProtKB-SubCell"/>
</dbReference>
<evidence type="ECO:0000256" key="3">
    <source>
        <dbReference type="ARBA" id="ARBA00009677"/>
    </source>
</evidence>
<dbReference type="AlphaFoldDB" id="A0A6I6EW01"/>
<name>A0A6I6EW01_9GAMM</name>
<dbReference type="NCBIfam" id="TIGR02492">
    <property type="entry name" value="flgK_ends"/>
    <property type="match status" value="1"/>
</dbReference>
<dbReference type="InterPro" id="IPR002371">
    <property type="entry name" value="FlgK"/>
</dbReference>
<dbReference type="InterPro" id="IPR053927">
    <property type="entry name" value="FlgK_helical"/>
</dbReference>
<evidence type="ECO:0000256" key="4">
    <source>
        <dbReference type="ARBA" id="ARBA00016244"/>
    </source>
</evidence>
<reference evidence="10 11" key="1">
    <citation type="submission" date="2019-12" db="EMBL/GenBank/DDBJ databases">
        <title>Erwinia sp. nov., isolated from droppings of birds in the Qinghai-Tiebt plateau of China.</title>
        <authorList>
            <person name="Ge Y."/>
        </authorList>
    </citation>
    <scope>NUCLEOTIDE SEQUENCE [LARGE SCALE GENOMIC DNA]</scope>
    <source>
        <strain evidence="10 11">J780</strain>
    </source>
</reference>
<dbReference type="Pfam" id="PF06429">
    <property type="entry name" value="Flg_bbr_C"/>
    <property type="match status" value="1"/>
</dbReference>
<dbReference type="InterPro" id="IPR010930">
    <property type="entry name" value="Flg_bb/hook_C_dom"/>
</dbReference>
<comment type="similarity">
    <text evidence="3 7">Belongs to the flagella basal body rod proteins family.</text>
</comment>
<dbReference type="GO" id="GO:0005198">
    <property type="term" value="F:structural molecule activity"/>
    <property type="evidence" value="ECO:0007669"/>
    <property type="project" value="UniProtKB-UniRule"/>
</dbReference>
<dbReference type="KEGG" id="erwi:GN242_15380"/>